<evidence type="ECO:0000313" key="1">
    <source>
        <dbReference type="EMBL" id="PGS61426.1"/>
    </source>
</evidence>
<protein>
    <submittedName>
        <fullName evidence="1">Phage tail protein</fullName>
    </submittedName>
</protein>
<sequence>MEFTLDPFEYVTTVPLVFTQPETILNYGTIAASPKVEIHGDGDIRIMVNDVAFQIKGVKDAVIVDS</sequence>
<gene>
    <name evidence="1" type="ORF">COC69_32790</name>
</gene>
<accession>A0A9X7GSJ2</accession>
<reference evidence="1 2" key="1">
    <citation type="submission" date="2017-09" db="EMBL/GenBank/DDBJ databases">
        <title>Large-scale bioinformatics analysis of Bacillus genomes uncovers conserved roles of natural products in bacterial physiology.</title>
        <authorList>
            <consortium name="Agbiome Team Llc"/>
            <person name="Bleich R.M."/>
            <person name="Grubbs K.J."/>
            <person name="Santa Maria K.C."/>
            <person name="Allen S.E."/>
            <person name="Farag S."/>
            <person name="Shank E.A."/>
            <person name="Bowers A."/>
        </authorList>
    </citation>
    <scope>NUCLEOTIDE SEQUENCE [LARGE SCALE GENOMIC DNA]</scope>
    <source>
        <strain evidence="1 2">AFS041711</strain>
    </source>
</reference>
<dbReference type="EMBL" id="NULI01000376">
    <property type="protein sequence ID" value="PGS61426.1"/>
    <property type="molecule type" value="Genomic_DNA"/>
</dbReference>
<feature type="non-terminal residue" evidence="1">
    <location>
        <position position="66"/>
    </location>
</feature>
<organism evidence="1 2">
    <name type="scientific">Bacillus cereus</name>
    <dbReference type="NCBI Taxonomy" id="1396"/>
    <lineage>
        <taxon>Bacteria</taxon>
        <taxon>Bacillati</taxon>
        <taxon>Bacillota</taxon>
        <taxon>Bacilli</taxon>
        <taxon>Bacillales</taxon>
        <taxon>Bacillaceae</taxon>
        <taxon>Bacillus</taxon>
        <taxon>Bacillus cereus group</taxon>
    </lineage>
</organism>
<name>A0A9X7GSJ2_BACCE</name>
<dbReference type="AlphaFoldDB" id="A0A9X7GSJ2"/>
<comment type="caution">
    <text evidence="1">The sequence shown here is derived from an EMBL/GenBank/DDBJ whole genome shotgun (WGS) entry which is preliminary data.</text>
</comment>
<dbReference type="Proteomes" id="UP000224203">
    <property type="component" value="Unassembled WGS sequence"/>
</dbReference>
<proteinExistence type="predicted"/>
<evidence type="ECO:0000313" key="2">
    <source>
        <dbReference type="Proteomes" id="UP000224203"/>
    </source>
</evidence>